<dbReference type="EMBL" id="JBELQE010000085">
    <property type="protein sequence ID" value="MER2251507.1"/>
    <property type="molecule type" value="Genomic_DNA"/>
</dbReference>
<keyword evidence="3" id="KW-1185">Reference proteome</keyword>
<reference evidence="2 3" key="1">
    <citation type="submission" date="2024-06" db="EMBL/GenBank/DDBJ databases">
        <authorList>
            <person name="Campbell A.G."/>
        </authorList>
    </citation>
    <scope>NUCLEOTIDE SEQUENCE [LARGE SCALE GENOMIC DNA]</scope>
    <source>
        <strain evidence="2 3">EM12</strain>
    </source>
</reference>
<evidence type="ECO:0000313" key="3">
    <source>
        <dbReference type="Proteomes" id="UP001480955"/>
    </source>
</evidence>
<sequence length="321" mass="34971">MRMFLLACAGSLTSGCAIIPFTENAAGVNSQQISEKIKCETRTALKRIVLDVIRDPRSDGAKSNASAANDIEKDDSILKNKNYFRRLSRDTRAALEKYDGAAIGFDFTFTMTENNSLQGNLNLLSTLGRGTDGLNFGASNTRERKNIENFRITKILSDFFQPNLRCDNYHGASNYIYPISGEIGIYEILKRFFDLNEGGDLGISSTDKTSLYAVTVTFTTSFTGSVNPKITIIPIGKAYGIPDAGITAAATRSDIHTVIIALSLPPDRTVNFVGPGGVPLGPLQGRSLARANVDAQLTYQIDKNRPLLFFRPGVFDGGLFQ</sequence>
<feature type="signal peptide" evidence="1">
    <location>
        <begin position="1"/>
        <end position="25"/>
    </location>
</feature>
<comment type="caution">
    <text evidence="2">The sequence shown here is derived from an EMBL/GenBank/DDBJ whole genome shotgun (WGS) entry which is preliminary data.</text>
</comment>
<dbReference type="Proteomes" id="UP001480955">
    <property type="component" value="Unassembled WGS sequence"/>
</dbReference>
<evidence type="ECO:0000256" key="1">
    <source>
        <dbReference type="SAM" id="SignalP"/>
    </source>
</evidence>
<dbReference type="RefSeq" id="WP_350395887.1">
    <property type="nucleotide sequence ID" value="NZ_JBELQE010000085.1"/>
</dbReference>
<protein>
    <recommendedName>
        <fullName evidence="4">Lipoprotein</fullName>
    </recommendedName>
</protein>
<evidence type="ECO:0000313" key="2">
    <source>
        <dbReference type="EMBL" id="MER2251507.1"/>
    </source>
</evidence>
<name>A0ABV1QQ13_9HYPH</name>
<dbReference type="PROSITE" id="PS51257">
    <property type="entry name" value="PROKAR_LIPOPROTEIN"/>
    <property type="match status" value="1"/>
</dbReference>
<evidence type="ECO:0008006" key="4">
    <source>
        <dbReference type="Google" id="ProtNLM"/>
    </source>
</evidence>
<proteinExistence type="predicted"/>
<accession>A0ABV1QQ13</accession>
<organism evidence="2 3">
    <name type="scientific">Methylorubrum podarium</name>
    <dbReference type="NCBI Taxonomy" id="200476"/>
    <lineage>
        <taxon>Bacteria</taxon>
        <taxon>Pseudomonadati</taxon>
        <taxon>Pseudomonadota</taxon>
        <taxon>Alphaproteobacteria</taxon>
        <taxon>Hyphomicrobiales</taxon>
        <taxon>Methylobacteriaceae</taxon>
        <taxon>Methylorubrum</taxon>
    </lineage>
</organism>
<feature type="chain" id="PRO_5047143422" description="Lipoprotein" evidence="1">
    <location>
        <begin position="26"/>
        <end position="321"/>
    </location>
</feature>
<keyword evidence="1" id="KW-0732">Signal</keyword>
<gene>
    <name evidence="2" type="ORF">ABS772_16445</name>
</gene>